<evidence type="ECO:0000256" key="6">
    <source>
        <dbReference type="SAM" id="Phobius"/>
    </source>
</evidence>
<evidence type="ECO:0000313" key="10">
    <source>
        <dbReference type="Proteomes" id="UP000243519"/>
    </source>
</evidence>
<dbReference type="Pfam" id="PF20684">
    <property type="entry name" value="Fung_rhodopsin"/>
    <property type="match status" value="1"/>
</dbReference>
<keyword evidence="4 6" id="KW-0472">Membrane</keyword>
<dbReference type="InterPro" id="IPR049326">
    <property type="entry name" value="Rhodopsin_dom_fungi"/>
</dbReference>
<accession>A0A178FGW5</accession>
<feature type="transmembrane region" description="Helical" evidence="6">
    <location>
        <begin position="114"/>
        <end position="136"/>
    </location>
</feature>
<reference evidence="9 10" key="1">
    <citation type="submission" date="2016-05" db="EMBL/GenBank/DDBJ databases">
        <title>Genome sequencing of Trichophyton violaceum CMCC(F)T3l isolated from hair.</title>
        <authorList>
            <person name="Zhan P."/>
            <person name="Tao Y."/>
            <person name="Liu W."/>
        </authorList>
    </citation>
    <scope>NUCLEOTIDE SEQUENCE [LARGE SCALE GENOMIC DNA]</scope>
    <source>
        <strain evidence="10">CMCC(F)T3l</strain>
    </source>
</reference>
<feature type="transmembrane region" description="Helical" evidence="6">
    <location>
        <begin position="230"/>
        <end position="253"/>
    </location>
</feature>
<dbReference type="Proteomes" id="UP000243519">
    <property type="component" value="Unassembled WGS sequence"/>
</dbReference>
<keyword evidence="3 6" id="KW-1133">Transmembrane helix</keyword>
<evidence type="ECO:0000259" key="8">
    <source>
        <dbReference type="Pfam" id="PF20684"/>
    </source>
</evidence>
<dbReference type="PANTHER" id="PTHR33048">
    <property type="entry name" value="PTH11-LIKE INTEGRAL MEMBRANE PROTEIN (AFU_ORTHOLOGUE AFUA_5G11245)"/>
    <property type="match status" value="1"/>
</dbReference>
<evidence type="ECO:0000313" key="9">
    <source>
        <dbReference type="EMBL" id="OAL71569.1"/>
    </source>
</evidence>
<feature type="transmembrane region" description="Helical" evidence="6">
    <location>
        <begin position="148"/>
        <end position="170"/>
    </location>
</feature>
<dbReference type="InterPro" id="IPR052337">
    <property type="entry name" value="SAT4-like"/>
</dbReference>
<keyword evidence="2 6" id="KW-0812">Transmembrane</keyword>
<feature type="domain" description="3-beta hydroxysteroid dehydrogenase/isomerase" evidence="7">
    <location>
        <begin position="345"/>
        <end position="616"/>
    </location>
</feature>
<feature type="transmembrane region" description="Helical" evidence="6">
    <location>
        <begin position="273"/>
        <end position="291"/>
    </location>
</feature>
<dbReference type="SUPFAM" id="SSF51735">
    <property type="entry name" value="NAD(P)-binding Rossmann-fold domains"/>
    <property type="match status" value="1"/>
</dbReference>
<dbReference type="OrthoDB" id="10058185at2759"/>
<feature type="transmembrane region" description="Helical" evidence="6">
    <location>
        <begin position="67"/>
        <end position="88"/>
    </location>
</feature>
<dbReference type="InterPro" id="IPR036291">
    <property type="entry name" value="NAD(P)-bd_dom_sf"/>
</dbReference>
<dbReference type="GO" id="GO:0006694">
    <property type="term" value="P:steroid biosynthetic process"/>
    <property type="evidence" value="ECO:0007669"/>
    <property type="project" value="InterPro"/>
</dbReference>
<protein>
    <submittedName>
        <fullName evidence="9">Uncharacterized protein</fullName>
    </submittedName>
</protein>
<dbReference type="GO" id="GO:0016020">
    <property type="term" value="C:membrane"/>
    <property type="evidence" value="ECO:0007669"/>
    <property type="project" value="UniProtKB-SubCell"/>
</dbReference>
<evidence type="ECO:0000256" key="4">
    <source>
        <dbReference type="ARBA" id="ARBA00023136"/>
    </source>
</evidence>
<keyword evidence="10" id="KW-1185">Reference proteome</keyword>
<sequence>MESRDLSALWMLPAGPPPPGVESNFVNPPSLAMPIVIVNAISLALMMVAVTARFIAKSRYSQQRWDLSDVFCVLATMGSIAHSALTIHNTTVNYGRHMWDIPALSLTVSRTKQYAAVDIIYILTSFFIKISILLLLNQLFHVIRQLRLLIYIGIVIISIVTIPYLAISIIRVSRCNGINALGIMICSNKVVSTTNLVFGLWNVLSDFYILAIPISQIQGLKMPNKRKIGVLTLFLTGFIACSMSIVRLVIIIAKFNKKDTIYTGASLSPYSAVEMKLAIICSCVIFFPAFFRQRKTKDDFNVNQVPEPQGRSILCSHNIPQHGPYVVVLNTTDKVYRVIMMDPVLVIGGCGGLGHTIVKQLLEKGDASNVTVFDIEMKRNVLEGARYIKGSIGSKEDIQRALQQVKPRTIFHSASPLLMQQKNTQRLYEKINVEGNRYLLDAIQEVQSVRALVYTSSSSVIHNGFSDIIEATEDLPRVFYPEQPEYYSHTKALAEEMVVAANRTNGLLTVILRGTTLFGEGDTMTIPRMVDNAKTGRNKVRVGDGKNLFDFTYLGNCAYAHVLAAKALVEIDPAAPPPPADKRVDGEVFVVTNDEHISFWEFVYAVGDAAGYPTKREEIWQVPAALFFAVVVVVEWAVWAISLGRRESSLNRKMVRYLSMTRTFDISKIKTRLGYRPLVGMQEAMKRSVDAYMKEQSTQS</sequence>
<feature type="domain" description="Rhodopsin" evidence="8">
    <location>
        <begin position="53"/>
        <end position="288"/>
    </location>
</feature>
<dbReference type="EMBL" id="LHPN01000006">
    <property type="protein sequence ID" value="OAL71569.1"/>
    <property type="molecule type" value="Genomic_DNA"/>
</dbReference>
<dbReference type="GO" id="GO:0016616">
    <property type="term" value="F:oxidoreductase activity, acting on the CH-OH group of donors, NAD or NADP as acceptor"/>
    <property type="evidence" value="ECO:0007669"/>
    <property type="project" value="InterPro"/>
</dbReference>
<dbReference type="AlphaFoldDB" id="A0A178FGW5"/>
<evidence type="ECO:0000259" key="7">
    <source>
        <dbReference type="Pfam" id="PF01073"/>
    </source>
</evidence>
<evidence type="ECO:0000256" key="1">
    <source>
        <dbReference type="ARBA" id="ARBA00004141"/>
    </source>
</evidence>
<dbReference type="InterPro" id="IPR002225">
    <property type="entry name" value="3Beta_OHSteriod_DH/Estase"/>
</dbReference>
<name>A0A178FGW5_TRIVO</name>
<dbReference type="Pfam" id="PF01073">
    <property type="entry name" value="3Beta_HSD"/>
    <property type="match status" value="1"/>
</dbReference>
<comment type="similarity">
    <text evidence="5">Belongs to the SAT4 family.</text>
</comment>
<organism evidence="9 10">
    <name type="scientific">Trichophyton violaceum</name>
    <dbReference type="NCBI Taxonomy" id="34388"/>
    <lineage>
        <taxon>Eukaryota</taxon>
        <taxon>Fungi</taxon>
        <taxon>Dikarya</taxon>
        <taxon>Ascomycota</taxon>
        <taxon>Pezizomycotina</taxon>
        <taxon>Eurotiomycetes</taxon>
        <taxon>Eurotiomycetidae</taxon>
        <taxon>Onygenales</taxon>
        <taxon>Arthrodermataceae</taxon>
        <taxon>Trichophyton</taxon>
    </lineage>
</organism>
<gene>
    <name evidence="9" type="ORF">A7D00_4474</name>
</gene>
<evidence type="ECO:0000256" key="5">
    <source>
        <dbReference type="ARBA" id="ARBA00038359"/>
    </source>
</evidence>
<proteinExistence type="inferred from homology"/>
<feature type="transmembrane region" description="Helical" evidence="6">
    <location>
        <begin position="31"/>
        <end position="55"/>
    </location>
</feature>
<dbReference type="PANTHER" id="PTHR33048:SF47">
    <property type="entry name" value="INTEGRAL MEMBRANE PROTEIN-RELATED"/>
    <property type="match status" value="1"/>
</dbReference>
<feature type="transmembrane region" description="Helical" evidence="6">
    <location>
        <begin position="624"/>
        <end position="644"/>
    </location>
</feature>
<comment type="caution">
    <text evidence="9">The sequence shown here is derived from an EMBL/GenBank/DDBJ whole genome shotgun (WGS) entry which is preliminary data.</text>
</comment>
<evidence type="ECO:0000256" key="2">
    <source>
        <dbReference type="ARBA" id="ARBA00022692"/>
    </source>
</evidence>
<dbReference type="Gene3D" id="3.40.50.720">
    <property type="entry name" value="NAD(P)-binding Rossmann-like Domain"/>
    <property type="match status" value="1"/>
</dbReference>
<comment type="subcellular location">
    <subcellularLocation>
        <location evidence="1">Membrane</location>
        <topology evidence="1">Multi-pass membrane protein</topology>
    </subcellularLocation>
</comment>
<evidence type="ECO:0000256" key="3">
    <source>
        <dbReference type="ARBA" id="ARBA00022989"/>
    </source>
</evidence>
<feature type="transmembrane region" description="Helical" evidence="6">
    <location>
        <begin position="190"/>
        <end position="210"/>
    </location>
</feature>